<protein>
    <submittedName>
        <fullName evidence="10">Transporter</fullName>
    </submittedName>
</protein>
<dbReference type="OrthoDB" id="9780737at2"/>
<feature type="transmembrane region" description="Helical" evidence="8">
    <location>
        <begin position="258"/>
        <end position="277"/>
    </location>
</feature>
<keyword evidence="5 8" id="KW-0812">Transmembrane</keyword>
<feature type="transmembrane region" description="Helical" evidence="8">
    <location>
        <begin position="61"/>
        <end position="82"/>
    </location>
</feature>
<dbReference type="InterPro" id="IPR020846">
    <property type="entry name" value="MFS_dom"/>
</dbReference>
<evidence type="ECO:0000256" key="2">
    <source>
        <dbReference type="ARBA" id="ARBA00008335"/>
    </source>
</evidence>
<keyword evidence="7 8" id="KW-0472">Membrane</keyword>
<dbReference type="SUPFAM" id="SSF103473">
    <property type="entry name" value="MFS general substrate transporter"/>
    <property type="match status" value="1"/>
</dbReference>
<dbReference type="PANTHER" id="PTHR43271:SF1">
    <property type="entry name" value="INNER MEMBRANE TRANSPORT PROTEIN YNFM"/>
    <property type="match status" value="1"/>
</dbReference>
<evidence type="ECO:0000256" key="4">
    <source>
        <dbReference type="ARBA" id="ARBA00022475"/>
    </source>
</evidence>
<accession>A0A2N3PJY3</accession>
<keyword evidence="4" id="KW-1003">Cell membrane</keyword>
<reference evidence="10 11" key="1">
    <citation type="submission" date="2016-07" db="EMBL/GenBank/DDBJ databases">
        <title>Detection of Helicobacter winghamensis from caecal content of red fox (Vulpes vulpes).</title>
        <authorList>
            <person name="Zanoni R.G."/>
            <person name="Florio D."/>
            <person name="Caffara M."/>
            <person name="Renzi M."/>
            <person name="Parisi A."/>
            <person name="Pasquali F."/>
            <person name="Manfreda G."/>
        </authorList>
    </citation>
    <scope>NUCLEOTIDE SEQUENCE [LARGE SCALE GENOMIC DNA]</scope>
    <source>
        <strain evidence="10 11">295_13</strain>
    </source>
</reference>
<feature type="transmembrane region" description="Helical" evidence="8">
    <location>
        <begin position="144"/>
        <end position="164"/>
    </location>
</feature>
<feature type="transmembrane region" description="Helical" evidence="8">
    <location>
        <begin position="32"/>
        <end position="54"/>
    </location>
</feature>
<comment type="similarity">
    <text evidence="2">Belongs to the major facilitator superfamily.</text>
</comment>
<dbReference type="PANTHER" id="PTHR43271">
    <property type="entry name" value="BLL2771 PROTEIN"/>
    <property type="match status" value="1"/>
</dbReference>
<feature type="transmembrane region" description="Helical" evidence="8">
    <location>
        <begin position="283"/>
        <end position="306"/>
    </location>
</feature>
<feature type="transmembrane region" description="Helical" evidence="8">
    <location>
        <begin position="344"/>
        <end position="363"/>
    </location>
</feature>
<sequence>MLSAIVTISSIYITQPIHPLFVEIFEISISQVTLFTTVTLLALAFSPIAYGYLLEKFDTRFILTFALTCIGIFQCLLCLSQSYSTFLLLRILESLMIPAALTAALTILTRLDSKNIQKYVSIYVASTVFGGAISRIGSGVTTSLFSWQVTFLLLGVTTLSVALMSSRIPQSDKINSSKITPKIFLDFLMDKRYALLYMGAFLVLFCFQGALNLMPFEIKAVYPNISSAEIGFLYTGYVIGIITALLASFIVKISKGALNAIIFGFVIFGIAPLLMLIPGFWWMFFSVFVICIGMFIVHSVLSGFVNSLQKDKKGITNGLYLTFYYTGGTCGTTLPSYFYNAFGWEVLCFVLSGVLFGSAWLFYMCRKIF</sequence>
<dbReference type="Proteomes" id="UP000233350">
    <property type="component" value="Unassembled WGS sequence"/>
</dbReference>
<comment type="caution">
    <text evidence="10">The sequence shown here is derived from an EMBL/GenBank/DDBJ whole genome shotgun (WGS) entry which is preliminary data.</text>
</comment>
<gene>
    <name evidence="10" type="ORF">BCM31_07395</name>
</gene>
<dbReference type="GO" id="GO:0022857">
    <property type="term" value="F:transmembrane transporter activity"/>
    <property type="evidence" value="ECO:0007669"/>
    <property type="project" value="InterPro"/>
</dbReference>
<feature type="transmembrane region" description="Helical" evidence="8">
    <location>
        <begin position="231"/>
        <end position="251"/>
    </location>
</feature>
<evidence type="ECO:0000256" key="5">
    <source>
        <dbReference type="ARBA" id="ARBA00022692"/>
    </source>
</evidence>
<evidence type="ECO:0000256" key="6">
    <source>
        <dbReference type="ARBA" id="ARBA00022989"/>
    </source>
</evidence>
<evidence type="ECO:0000259" key="9">
    <source>
        <dbReference type="PROSITE" id="PS50850"/>
    </source>
</evidence>
<keyword evidence="6 8" id="KW-1133">Transmembrane helix</keyword>
<dbReference type="PROSITE" id="PS50850">
    <property type="entry name" value="MFS"/>
    <property type="match status" value="1"/>
</dbReference>
<dbReference type="InterPro" id="IPR036259">
    <property type="entry name" value="MFS_trans_sf"/>
</dbReference>
<dbReference type="STRING" id="556267.HWAG_01115"/>
<keyword evidence="11" id="KW-1185">Reference proteome</keyword>
<evidence type="ECO:0000256" key="8">
    <source>
        <dbReference type="SAM" id="Phobius"/>
    </source>
</evidence>
<dbReference type="Pfam" id="PF07690">
    <property type="entry name" value="MFS_1"/>
    <property type="match status" value="1"/>
</dbReference>
<keyword evidence="3" id="KW-0813">Transport</keyword>
<name>A0A2N3PJY3_9HELI</name>
<dbReference type="Gene3D" id="1.20.1250.20">
    <property type="entry name" value="MFS general substrate transporter like domains"/>
    <property type="match status" value="1"/>
</dbReference>
<comment type="subcellular location">
    <subcellularLocation>
        <location evidence="1">Cell membrane</location>
        <topology evidence="1">Multi-pass membrane protein</topology>
    </subcellularLocation>
</comment>
<feature type="transmembrane region" description="Helical" evidence="8">
    <location>
        <begin position="318"/>
        <end position="338"/>
    </location>
</feature>
<feature type="transmembrane region" description="Helical" evidence="8">
    <location>
        <begin position="120"/>
        <end position="138"/>
    </location>
</feature>
<feature type="transmembrane region" description="Helical" evidence="8">
    <location>
        <begin position="193"/>
        <end position="211"/>
    </location>
</feature>
<dbReference type="InterPro" id="IPR011701">
    <property type="entry name" value="MFS"/>
</dbReference>
<evidence type="ECO:0000256" key="3">
    <source>
        <dbReference type="ARBA" id="ARBA00022448"/>
    </source>
</evidence>
<evidence type="ECO:0000313" key="10">
    <source>
        <dbReference type="EMBL" id="PKT81513.1"/>
    </source>
</evidence>
<evidence type="ECO:0000313" key="11">
    <source>
        <dbReference type="Proteomes" id="UP000233350"/>
    </source>
</evidence>
<dbReference type="GO" id="GO:0005886">
    <property type="term" value="C:plasma membrane"/>
    <property type="evidence" value="ECO:0007669"/>
    <property type="project" value="UniProtKB-SubCell"/>
</dbReference>
<dbReference type="EMBL" id="MBPK01000022">
    <property type="protein sequence ID" value="PKT81513.1"/>
    <property type="molecule type" value="Genomic_DNA"/>
</dbReference>
<evidence type="ECO:0000256" key="1">
    <source>
        <dbReference type="ARBA" id="ARBA00004651"/>
    </source>
</evidence>
<organism evidence="10 11">
    <name type="scientific">Helicobacter winghamensis</name>
    <dbReference type="NCBI Taxonomy" id="157268"/>
    <lineage>
        <taxon>Bacteria</taxon>
        <taxon>Pseudomonadati</taxon>
        <taxon>Campylobacterota</taxon>
        <taxon>Epsilonproteobacteria</taxon>
        <taxon>Campylobacterales</taxon>
        <taxon>Helicobacteraceae</taxon>
        <taxon>Helicobacter</taxon>
    </lineage>
</organism>
<dbReference type="AlphaFoldDB" id="A0A2N3PJY3"/>
<feature type="domain" description="Major facilitator superfamily (MFS) profile" evidence="9">
    <location>
        <begin position="1"/>
        <end position="369"/>
    </location>
</feature>
<evidence type="ECO:0000256" key="7">
    <source>
        <dbReference type="ARBA" id="ARBA00023136"/>
    </source>
</evidence>
<feature type="transmembrane region" description="Helical" evidence="8">
    <location>
        <begin position="88"/>
        <end position="108"/>
    </location>
</feature>
<proteinExistence type="inferred from homology"/>